<dbReference type="Proteomes" id="UP000036166">
    <property type="component" value="Unassembled WGS sequence"/>
</dbReference>
<keyword evidence="5" id="KW-0998">Cell outer membrane</keyword>
<dbReference type="AlphaFoldDB" id="A0A0J6CTB3"/>
<proteinExistence type="inferred from homology"/>
<evidence type="ECO:0000256" key="2">
    <source>
        <dbReference type="ARBA" id="ARBA00006275"/>
    </source>
</evidence>
<protein>
    <recommendedName>
        <fullName evidence="6">RagB/SusD domain-containing protein</fullName>
    </recommendedName>
</protein>
<comment type="caution">
    <text evidence="7">The sequence shown here is derived from an EMBL/GenBank/DDBJ whole genome shotgun (WGS) entry which is preliminary data.</text>
</comment>
<comment type="subcellular location">
    <subcellularLocation>
        <location evidence="1">Cell outer membrane</location>
    </subcellularLocation>
</comment>
<dbReference type="SUPFAM" id="SSF48452">
    <property type="entry name" value="TPR-like"/>
    <property type="match status" value="1"/>
</dbReference>
<dbReference type="Pfam" id="PF07980">
    <property type="entry name" value="SusD_RagB"/>
    <property type="match status" value="1"/>
</dbReference>
<gene>
    <name evidence="7" type="ORF">ACM15_01710</name>
</gene>
<evidence type="ECO:0000313" key="7">
    <source>
        <dbReference type="EMBL" id="KMM35379.1"/>
    </source>
</evidence>
<dbReference type="Gene3D" id="1.25.40.390">
    <property type="match status" value="1"/>
</dbReference>
<evidence type="ECO:0000256" key="4">
    <source>
        <dbReference type="ARBA" id="ARBA00023136"/>
    </source>
</evidence>
<accession>A0A0J6CTB3</accession>
<dbReference type="EMBL" id="LFJV01000004">
    <property type="protein sequence ID" value="KMM35379.1"/>
    <property type="molecule type" value="Genomic_DNA"/>
</dbReference>
<evidence type="ECO:0000256" key="5">
    <source>
        <dbReference type="ARBA" id="ARBA00023237"/>
    </source>
</evidence>
<dbReference type="InterPro" id="IPR012944">
    <property type="entry name" value="SusD_RagB_dom"/>
</dbReference>
<keyword evidence="3" id="KW-0732">Signal</keyword>
<comment type="similarity">
    <text evidence="2">Belongs to the SusD family.</text>
</comment>
<evidence type="ECO:0000313" key="8">
    <source>
        <dbReference type="Proteomes" id="UP000036166"/>
    </source>
</evidence>
<sequence length="564" mass="65304">MKQIIVYIGVAAVLSLTACNDSFLERSPQSINDKTFWNTPSDLEAYVNNFYSWLPSGVTSIADGESDDQVPNGISQYFWGQYTTPTPEASSWCNWSKGAWEPIRLTNYFMTHYKTVVGSEADINKYVGENRFFRALQYAGLMRTFGDLPWVDKELGTDSPELYDAKLKRYEIMDKIIEDFDFAIQWLPEKPAAGRIGKDVARHLKARTCLHEATYYRYHTELGWQDKAERLLKLAADETDAIINSGRYEIYNTGKPEKDYYEMFVMEDKTNLKEAILPVTYLDGKRKHGMSRTLWEANTGFSKDFMEGYLCKDGKPISLSSYYKGDDNMRNETADRDPRLKQTVLTWDFPTRVTVSTNDSTFITEESKFIDQYCYTGYKSIKYFIPTDKAFEANNNTYDGIAYRYAETLLINAEAKAELGTISQADLDKTINVLRDRVGMPHLTTNVGFTDPNWTKWGYELSPLLQEIRRERRVELAGEGRRWDDLMRWKAGKICDNIKTYVGKRQPEKDGKYAIVYPNYTNEDYSYEAGKSRTWDDRLYLRPIPTAELQRNPNLLPQNPGWDK</sequence>
<dbReference type="RefSeq" id="WP_048314175.1">
    <property type="nucleotide sequence ID" value="NZ_AP031410.1"/>
</dbReference>
<organism evidence="7 8">
    <name type="scientific">Parabacteroides goldsteinii</name>
    <dbReference type="NCBI Taxonomy" id="328812"/>
    <lineage>
        <taxon>Bacteria</taxon>
        <taxon>Pseudomonadati</taxon>
        <taxon>Bacteroidota</taxon>
        <taxon>Bacteroidia</taxon>
        <taxon>Bacteroidales</taxon>
        <taxon>Tannerellaceae</taxon>
        <taxon>Parabacteroides</taxon>
    </lineage>
</organism>
<dbReference type="PATRIC" id="fig|328812.4.peg.3317"/>
<name>A0A0J6CTB3_9BACT</name>
<dbReference type="InterPro" id="IPR011990">
    <property type="entry name" value="TPR-like_helical_dom_sf"/>
</dbReference>
<evidence type="ECO:0000256" key="3">
    <source>
        <dbReference type="ARBA" id="ARBA00022729"/>
    </source>
</evidence>
<dbReference type="PROSITE" id="PS51257">
    <property type="entry name" value="PROKAR_LIPOPROTEIN"/>
    <property type="match status" value="1"/>
</dbReference>
<evidence type="ECO:0000256" key="1">
    <source>
        <dbReference type="ARBA" id="ARBA00004442"/>
    </source>
</evidence>
<dbReference type="GO" id="GO:0009279">
    <property type="term" value="C:cell outer membrane"/>
    <property type="evidence" value="ECO:0007669"/>
    <property type="project" value="UniProtKB-SubCell"/>
</dbReference>
<evidence type="ECO:0000259" key="6">
    <source>
        <dbReference type="Pfam" id="PF07980"/>
    </source>
</evidence>
<keyword evidence="4" id="KW-0472">Membrane</keyword>
<reference evidence="7 8" key="1">
    <citation type="submission" date="2015-06" db="EMBL/GenBank/DDBJ databases">
        <title>Draft Genome Sequence of Parabacteroides goldsteinii with Putative Novel Metallo-Beta-Lactamases Isolated from a Blood Culture from a Human Patient.</title>
        <authorList>
            <person name="Krogh T.J."/>
            <person name="Agergaard C.N."/>
            <person name="Moller-Jensen J."/>
            <person name="Justesen U.S."/>
        </authorList>
    </citation>
    <scope>NUCLEOTIDE SEQUENCE [LARGE SCALE GENOMIC DNA]</scope>
    <source>
        <strain evidence="7 8">910340</strain>
    </source>
</reference>
<feature type="domain" description="RagB/SusD" evidence="6">
    <location>
        <begin position="298"/>
        <end position="562"/>
    </location>
</feature>